<name>A0A8H5NAC1_9HYPO</name>
<evidence type="ECO:0000313" key="2">
    <source>
        <dbReference type="Proteomes" id="UP000582016"/>
    </source>
</evidence>
<comment type="caution">
    <text evidence="1">The sequence shown here is derived from an EMBL/GenBank/DDBJ whole genome shotgun (WGS) entry which is preliminary data.</text>
</comment>
<gene>
    <name evidence="1" type="ORF">FPHYL_7631</name>
</gene>
<dbReference type="AlphaFoldDB" id="A0A8H5NAC1"/>
<sequence>MREDPDILRTHTASLTSHISPPEKAYQSASIQIEHALVPKRDHRRLPVKVGICAITFWRSWNTEHGKGMKWIFAESPVAARVIKILYQKIKVDTEKVLVVTDTPWLQMWTVAVLTLYGDEVSTIRPVDTQVERAEVINDWNSKESSVQMFVANMSTTNVGKADS</sequence>
<reference evidence="1 2" key="1">
    <citation type="submission" date="2020-05" db="EMBL/GenBank/DDBJ databases">
        <title>Identification and distribution of gene clusters putatively required for synthesis of sphingolipid metabolism inhibitors in phylogenetically diverse species of the filamentous fungus Fusarium.</title>
        <authorList>
            <person name="Kim H.-S."/>
            <person name="Busman M."/>
            <person name="Brown D.W."/>
            <person name="Divon H."/>
            <person name="Uhlig S."/>
            <person name="Proctor R.H."/>
        </authorList>
    </citation>
    <scope>NUCLEOTIDE SEQUENCE [LARGE SCALE GENOMIC DNA]</scope>
    <source>
        <strain evidence="1 2">NRRL 13617</strain>
    </source>
</reference>
<proteinExistence type="predicted"/>
<keyword evidence="2" id="KW-1185">Reference proteome</keyword>
<protein>
    <submittedName>
        <fullName evidence="1">Uncharacterized protein</fullName>
    </submittedName>
</protein>
<accession>A0A8H5NAC1</accession>
<evidence type="ECO:0000313" key="1">
    <source>
        <dbReference type="EMBL" id="KAF5557664.1"/>
    </source>
</evidence>
<dbReference type="Proteomes" id="UP000582016">
    <property type="component" value="Unassembled WGS sequence"/>
</dbReference>
<organism evidence="1 2">
    <name type="scientific">Fusarium phyllophilum</name>
    <dbReference type="NCBI Taxonomy" id="47803"/>
    <lineage>
        <taxon>Eukaryota</taxon>
        <taxon>Fungi</taxon>
        <taxon>Dikarya</taxon>
        <taxon>Ascomycota</taxon>
        <taxon>Pezizomycotina</taxon>
        <taxon>Sordariomycetes</taxon>
        <taxon>Hypocreomycetidae</taxon>
        <taxon>Hypocreales</taxon>
        <taxon>Nectriaceae</taxon>
        <taxon>Fusarium</taxon>
        <taxon>Fusarium fujikuroi species complex</taxon>
    </lineage>
</organism>
<dbReference type="EMBL" id="JAAOAQ010000275">
    <property type="protein sequence ID" value="KAF5557664.1"/>
    <property type="molecule type" value="Genomic_DNA"/>
</dbReference>